<evidence type="ECO:0000313" key="2">
    <source>
        <dbReference type="EMBL" id="GMT01705.1"/>
    </source>
</evidence>
<keyword evidence="3" id="KW-1185">Reference proteome</keyword>
<organism evidence="2 3">
    <name type="scientific">Pristionchus entomophagus</name>
    <dbReference type="NCBI Taxonomy" id="358040"/>
    <lineage>
        <taxon>Eukaryota</taxon>
        <taxon>Metazoa</taxon>
        <taxon>Ecdysozoa</taxon>
        <taxon>Nematoda</taxon>
        <taxon>Chromadorea</taxon>
        <taxon>Rhabditida</taxon>
        <taxon>Rhabditina</taxon>
        <taxon>Diplogasteromorpha</taxon>
        <taxon>Diplogasteroidea</taxon>
        <taxon>Neodiplogasteridae</taxon>
        <taxon>Pristionchus</taxon>
    </lineage>
</organism>
<comment type="caution">
    <text evidence="2">The sequence shown here is derived from an EMBL/GenBank/DDBJ whole genome shotgun (WGS) entry which is preliminary data.</text>
</comment>
<reference evidence="2" key="1">
    <citation type="submission" date="2023-10" db="EMBL/GenBank/DDBJ databases">
        <title>Genome assembly of Pristionchus species.</title>
        <authorList>
            <person name="Yoshida K."/>
            <person name="Sommer R.J."/>
        </authorList>
    </citation>
    <scope>NUCLEOTIDE SEQUENCE</scope>
    <source>
        <strain evidence="2">RS0144</strain>
    </source>
</reference>
<accession>A0AAV5U5N5</accession>
<dbReference type="EMBL" id="BTSX01000005">
    <property type="protein sequence ID" value="GMT01705.1"/>
    <property type="molecule type" value="Genomic_DNA"/>
</dbReference>
<protein>
    <submittedName>
        <fullName evidence="2">Uncharacterized protein</fullName>
    </submittedName>
</protein>
<evidence type="ECO:0000256" key="1">
    <source>
        <dbReference type="SAM" id="MobiDB-lite"/>
    </source>
</evidence>
<dbReference type="Proteomes" id="UP001432027">
    <property type="component" value="Unassembled WGS sequence"/>
</dbReference>
<feature type="compositionally biased region" description="Basic and acidic residues" evidence="1">
    <location>
        <begin position="1"/>
        <end position="11"/>
    </location>
</feature>
<feature type="region of interest" description="Disordered" evidence="1">
    <location>
        <begin position="1"/>
        <end position="122"/>
    </location>
</feature>
<evidence type="ECO:0000313" key="3">
    <source>
        <dbReference type="Proteomes" id="UP001432027"/>
    </source>
</evidence>
<name>A0AAV5U5N5_9BILA</name>
<proteinExistence type="predicted"/>
<gene>
    <name evidence="2" type="ORF">PENTCL1PPCAC_23879</name>
</gene>
<sequence length="122" mass="13836">MNNVACRDKTEISACESSKTMYDDDWRRGAAPAPTRGRGMERGGPPRDMPFERAPQRERNESPSSSDDRGDNWRWETRPVLPPVPVAAPMERGGERLETLRLNLAPRGRRDEPEAPSREDYG</sequence>
<feature type="compositionally biased region" description="Basic and acidic residues" evidence="1">
    <location>
        <begin position="108"/>
        <end position="122"/>
    </location>
</feature>
<feature type="compositionally biased region" description="Basic and acidic residues" evidence="1">
    <location>
        <begin position="38"/>
        <end position="77"/>
    </location>
</feature>
<feature type="non-terminal residue" evidence="2">
    <location>
        <position position="122"/>
    </location>
</feature>
<dbReference type="AlphaFoldDB" id="A0AAV5U5N5"/>